<evidence type="ECO:0000256" key="1">
    <source>
        <dbReference type="SAM" id="Phobius"/>
    </source>
</evidence>
<dbReference type="AlphaFoldDB" id="A0ABD6BNQ4"/>
<evidence type="ECO:0000313" key="3">
    <source>
        <dbReference type="Proteomes" id="UP001597139"/>
    </source>
</evidence>
<keyword evidence="3" id="KW-1185">Reference proteome</keyword>
<name>A0ABD6BNQ4_9EURY</name>
<evidence type="ECO:0000313" key="2">
    <source>
        <dbReference type="EMBL" id="MFD1566470.1"/>
    </source>
</evidence>
<feature type="transmembrane region" description="Helical" evidence="1">
    <location>
        <begin position="46"/>
        <end position="66"/>
    </location>
</feature>
<keyword evidence="1" id="KW-0472">Membrane</keyword>
<dbReference type="Proteomes" id="UP001597139">
    <property type="component" value="Unassembled WGS sequence"/>
</dbReference>
<organism evidence="2 3">
    <name type="scientific">Halolamina litorea</name>
    <dbReference type="NCBI Taxonomy" id="1515593"/>
    <lineage>
        <taxon>Archaea</taxon>
        <taxon>Methanobacteriati</taxon>
        <taxon>Methanobacteriota</taxon>
        <taxon>Stenosarchaea group</taxon>
        <taxon>Halobacteria</taxon>
        <taxon>Halobacteriales</taxon>
        <taxon>Haloferacaceae</taxon>
    </lineage>
</organism>
<comment type="caution">
    <text evidence="2">The sequence shown here is derived from an EMBL/GenBank/DDBJ whole genome shotgun (WGS) entry which is preliminary data.</text>
</comment>
<dbReference type="RefSeq" id="WP_267645750.1">
    <property type="nucleotide sequence ID" value="NZ_JANHGR010000001.1"/>
</dbReference>
<dbReference type="EMBL" id="JBHUCZ010000001">
    <property type="protein sequence ID" value="MFD1566470.1"/>
    <property type="molecule type" value="Genomic_DNA"/>
</dbReference>
<feature type="transmembrane region" description="Helical" evidence="1">
    <location>
        <begin position="120"/>
        <end position="141"/>
    </location>
</feature>
<protein>
    <submittedName>
        <fullName evidence="2">Uncharacterized protein</fullName>
    </submittedName>
</protein>
<sequence>MSGPRPSIRAAVAVLAGSTVVGAELAALTLSTRLSVATLEGTIPTTLSALPVVAVSAAAVGLVVGVRRHEADGVWFVGSGVGLIVAAPVTAFGGGCAFVHEGVGLFRSGVRIGIAVEQCVTFLNGALLVLGYGLLVGGLWLGSEDLPVPSVATRRSPEPSE</sequence>
<feature type="transmembrane region" description="Helical" evidence="1">
    <location>
        <begin position="73"/>
        <end position="100"/>
    </location>
</feature>
<accession>A0ABD6BNQ4</accession>
<keyword evidence="1" id="KW-1133">Transmembrane helix</keyword>
<proteinExistence type="predicted"/>
<gene>
    <name evidence="2" type="ORF">ACFSAU_03110</name>
</gene>
<keyword evidence="1" id="KW-0812">Transmembrane</keyword>
<reference evidence="2 3" key="1">
    <citation type="journal article" date="2019" name="Int. J. Syst. Evol. Microbiol.">
        <title>The Global Catalogue of Microorganisms (GCM) 10K type strain sequencing project: providing services to taxonomists for standard genome sequencing and annotation.</title>
        <authorList>
            <consortium name="The Broad Institute Genomics Platform"/>
            <consortium name="The Broad Institute Genome Sequencing Center for Infectious Disease"/>
            <person name="Wu L."/>
            <person name="Ma J."/>
        </authorList>
    </citation>
    <scope>NUCLEOTIDE SEQUENCE [LARGE SCALE GENOMIC DNA]</scope>
    <source>
        <strain evidence="2 3">CGMCC 1.12859</strain>
    </source>
</reference>